<evidence type="ECO:0000313" key="2">
    <source>
        <dbReference type="Proteomes" id="UP001432062"/>
    </source>
</evidence>
<gene>
    <name evidence="1" type="ORF">OG563_42005</name>
</gene>
<accession>A0ABZ1YRD0</accession>
<reference evidence="1" key="1">
    <citation type="submission" date="2022-10" db="EMBL/GenBank/DDBJ databases">
        <title>The complete genomes of actinobacterial strains from the NBC collection.</title>
        <authorList>
            <person name="Joergensen T.S."/>
            <person name="Alvarez Arevalo M."/>
            <person name="Sterndorff E.B."/>
            <person name="Faurdal D."/>
            <person name="Vuksanovic O."/>
            <person name="Mourched A.-S."/>
            <person name="Charusanti P."/>
            <person name="Shaw S."/>
            <person name="Blin K."/>
            <person name="Weber T."/>
        </authorList>
    </citation>
    <scope>NUCLEOTIDE SEQUENCE</scope>
    <source>
        <strain evidence="1">NBC_01482</strain>
    </source>
</reference>
<dbReference type="SUPFAM" id="SSF54593">
    <property type="entry name" value="Glyoxalase/Bleomycin resistance protein/Dihydroxybiphenyl dioxygenase"/>
    <property type="match status" value="1"/>
</dbReference>
<organism evidence="1 2">
    <name type="scientific">Nocardia vinacea</name>
    <dbReference type="NCBI Taxonomy" id="96468"/>
    <lineage>
        <taxon>Bacteria</taxon>
        <taxon>Bacillati</taxon>
        <taxon>Actinomycetota</taxon>
        <taxon>Actinomycetes</taxon>
        <taxon>Mycobacteriales</taxon>
        <taxon>Nocardiaceae</taxon>
        <taxon>Nocardia</taxon>
    </lineage>
</organism>
<dbReference type="RefSeq" id="WP_327098812.1">
    <property type="nucleotide sequence ID" value="NZ_CP109149.1"/>
</dbReference>
<protein>
    <submittedName>
        <fullName evidence="1">VOC family protein</fullName>
    </submittedName>
</protein>
<dbReference type="Pfam" id="PF13669">
    <property type="entry name" value="Glyoxalase_4"/>
    <property type="match status" value="1"/>
</dbReference>
<name>A0ABZ1YRD0_9NOCA</name>
<dbReference type="EMBL" id="CP109441">
    <property type="protein sequence ID" value="WUV45603.1"/>
    <property type="molecule type" value="Genomic_DNA"/>
</dbReference>
<dbReference type="Proteomes" id="UP001432062">
    <property type="component" value="Chromosome"/>
</dbReference>
<keyword evidence="2" id="KW-1185">Reference proteome</keyword>
<sequence length="168" mass="18488">MTIARGPIFQLCWVVRDIEAAQREFTERYGVAKWFTIPDVHFGPRLCELRGAPADYTITVALGYAGGQQLELIEPKTGTSLYSEHLDRVGPGLHHVGWVPEDYDTALAEAKASGAEILARGAFEGVGMEFAYLDGGTLGSAVELMRLSADMQKMFDYLIPEGFSNPWT</sequence>
<evidence type="ECO:0000313" key="1">
    <source>
        <dbReference type="EMBL" id="WUV45603.1"/>
    </source>
</evidence>
<dbReference type="InterPro" id="IPR029068">
    <property type="entry name" value="Glyas_Bleomycin-R_OHBP_Dase"/>
</dbReference>
<dbReference type="Gene3D" id="3.10.180.10">
    <property type="entry name" value="2,3-Dihydroxybiphenyl 1,2-Dioxygenase, domain 1"/>
    <property type="match status" value="1"/>
</dbReference>
<proteinExistence type="predicted"/>